<name>K9W4B9_9CYAN</name>
<dbReference type="AlphaFoldDB" id="K9W4B9"/>
<dbReference type="EMBL" id="CP003620">
    <property type="protein sequence ID" value="AFZ15031.1"/>
    <property type="molecule type" value="Genomic_DNA"/>
</dbReference>
<evidence type="ECO:0000313" key="2">
    <source>
        <dbReference type="Proteomes" id="UP000010472"/>
    </source>
</evidence>
<proteinExistence type="predicted"/>
<dbReference type="KEGG" id="cep:Cri9333_4242"/>
<evidence type="ECO:0000313" key="1">
    <source>
        <dbReference type="EMBL" id="AFZ15031.1"/>
    </source>
</evidence>
<dbReference type="HOGENOM" id="CLU_3134689_0_0_3"/>
<sequence>MQGGNCSKKAEGGVEHRYLNICVYISIFNICDFLLKYGMAGINHDCNSK</sequence>
<gene>
    <name evidence="1" type="ORF">Cri9333_4242</name>
</gene>
<protein>
    <submittedName>
        <fullName evidence="1">Uncharacterized protein</fullName>
    </submittedName>
</protein>
<accession>K9W4B9</accession>
<keyword evidence="2" id="KW-1185">Reference proteome</keyword>
<organism evidence="1 2">
    <name type="scientific">Crinalium epipsammum PCC 9333</name>
    <dbReference type="NCBI Taxonomy" id="1173022"/>
    <lineage>
        <taxon>Bacteria</taxon>
        <taxon>Bacillati</taxon>
        <taxon>Cyanobacteriota</taxon>
        <taxon>Cyanophyceae</taxon>
        <taxon>Gomontiellales</taxon>
        <taxon>Gomontiellaceae</taxon>
        <taxon>Crinalium</taxon>
    </lineage>
</organism>
<dbReference type="Proteomes" id="UP000010472">
    <property type="component" value="Chromosome"/>
</dbReference>
<reference evidence="1 2" key="1">
    <citation type="submission" date="2012-06" db="EMBL/GenBank/DDBJ databases">
        <title>Finished chromosome of genome of Crinalium epipsammum PCC 9333.</title>
        <authorList>
            <consortium name="US DOE Joint Genome Institute"/>
            <person name="Gugger M."/>
            <person name="Coursin T."/>
            <person name="Rippka R."/>
            <person name="Tandeau De Marsac N."/>
            <person name="Huntemann M."/>
            <person name="Wei C.-L."/>
            <person name="Han J."/>
            <person name="Detter J.C."/>
            <person name="Han C."/>
            <person name="Tapia R."/>
            <person name="Davenport K."/>
            <person name="Daligault H."/>
            <person name="Erkkila T."/>
            <person name="Gu W."/>
            <person name="Munk A.C.C."/>
            <person name="Teshima H."/>
            <person name="Xu Y."/>
            <person name="Chain P."/>
            <person name="Chen A."/>
            <person name="Krypides N."/>
            <person name="Mavromatis K."/>
            <person name="Markowitz V."/>
            <person name="Szeto E."/>
            <person name="Ivanova N."/>
            <person name="Mikhailova N."/>
            <person name="Ovchinnikova G."/>
            <person name="Pagani I."/>
            <person name="Pati A."/>
            <person name="Goodwin L."/>
            <person name="Peters L."/>
            <person name="Pitluck S."/>
            <person name="Woyke T."/>
            <person name="Kerfeld C."/>
        </authorList>
    </citation>
    <scope>NUCLEOTIDE SEQUENCE [LARGE SCALE GENOMIC DNA]</scope>
    <source>
        <strain evidence="1 2">PCC 9333</strain>
    </source>
</reference>